<keyword evidence="2" id="KW-1185">Reference proteome</keyword>
<evidence type="ECO:0000313" key="1">
    <source>
        <dbReference type="EMBL" id="KAI0085022.1"/>
    </source>
</evidence>
<comment type="caution">
    <text evidence="1">The sequence shown here is derived from an EMBL/GenBank/DDBJ whole genome shotgun (WGS) entry which is preliminary data.</text>
</comment>
<proteinExistence type="predicted"/>
<evidence type="ECO:0000313" key="2">
    <source>
        <dbReference type="Proteomes" id="UP001055072"/>
    </source>
</evidence>
<sequence length="239" mass="27949">MGTRGLLGYIIRGKYRGTYNHFDSYPEGLGTEIAEFLATLSEEDRVRFIKRLNEIKWVSHDDPIPPETMEEYKAAGYHLSTWMSVYDKRREVVNWYMLLCGVQGTKMFRPILEGKLHHMLDSTEFASDSLFCEWAYWVDFENERLEMDMYGRRCGVWTFAGMRVPQSYWATMVENAAVVRKREEERETARREKKRLVQAKYVYPDATKCRDAPFGLDDGGVSAGKWDTWSDNEDVIING</sequence>
<dbReference type="EMBL" id="MU274935">
    <property type="protein sequence ID" value="KAI0085022.1"/>
    <property type="molecule type" value="Genomic_DNA"/>
</dbReference>
<accession>A0ACB8TSM1</accession>
<name>A0ACB8TSM1_9APHY</name>
<organism evidence="1 2">
    <name type="scientific">Irpex rosettiformis</name>
    <dbReference type="NCBI Taxonomy" id="378272"/>
    <lineage>
        <taxon>Eukaryota</taxon>
        <taxon>Fungi</taxon>
        <taxon>Dikarya</taxon>
        <taxon>Basidiomycota</taxon>
        <taxon>Agaricomycotina</taxon>
        <taxon>Agaricomycetes</taxon>
        <taxon>Polyporales</taxon>
        <taxon>Irpicaceae</taxon>
        <taxon>Irpex</taxon>
    </lineage>
</organism>
<dbReference type="Proteomes" id="UP001055072">
    <property type="component" value="Unassembled WGS sequence"/>
</dbReference>
<gene>
    <name evidence="1" type="ORF">BDY19DRAFT_461409</name>
</gene>
<protein>
    <submittedName>
        <fullName evidence="1">Uncharacterized protein</fullName>
    </submittedName>
</protein>
<reference evidence="1" key="1">
    <citation type="journal article" date="2021" name="Environ. Microbiol.">
        <title>Gene family expansions and transcriptome signatures uncover fungal adaptations to wood decay.</title>
        <authorList>
            <person name="Hage H."/>
            <person name="Miyauchi S."/>
            <person name="Viragh M."/>
            <person name="Drula E."/>
            <person name="Min B."/>
            <person name="Chaduli D."/>
            <person name="Navarro D."/>
            <person name="Favel A."/>
            <person name="Norest M."/>
            <person name="Lesage-Meessen L."/>
            <person name="Balint B."/>
            <person name="Merenyi Z."/>
            <person name="de Eugenio L."/>
            <person name="Morin E."/>
            <person name="Martinez A.T."/>
            <person name="Baldrian P."/>
            <person name="Stursova M."/>
            <person name="Martinez M.J."/>
            <person name="Novotny C."/>
            <person name="Magnuson J.K."/>
            <person name="Spatafora J.W."/>
            <person name="Maurice S."/>
            <person name="Pangilinan J."/>
            <person name="Andreopoulos W."/>
            <person name="LaButti K."/>
            <person name="Hundley H."/>
            <person name="Na H."/>
            <person name="Kuo A."/>
            <person name="Barry K."/>
            <person name="Lipzen A."/>
            <person name="Henrissat B."/>
            <person name="Riley R."/>
            <person name="Ahrendt S."/>
            <person name="Nagy L.G."/>
            <person name="Grigoriev I.V."/>
            <person name="Martin F."/>
            <person name="Rosso M.N."/>
        </authorList>
    </citation>
    <scope>NUCLEOTIDE SEQUENCE</scope>
    <source>
        <strain evidence="1">CBS 384.51</strain>
    </source>
</reference>